<protein>
    <submittedName>
        <fullName evidence="1">Uncharacterized protein</fullName>
    </submittedName>
</protein>
<reference evidence="1 2" key="1">
    <citation type="submission" date="2015-07" db="EMBL/GenBank/DDBJ databases">
        <title>The genome of Eufriesea mexicana.</title>
        <authorList>
            <person name="Pan H."/>
            <person name="Kapheim K."/>
        </authorList>
    </citation>
    <scope>NUCLEOTIDE SEQUENCE [LARGE SCALE GENOMIC DNA]</scope>
    <source>
        <strain evidence="1">0111107269</strain>
        <tissue evidence="1">Whole body</tissue>
    </source>
</reference>
<proteinExistence type="predicted"/>
<sequence>MGLWRWFDGMWFGQVRCWIRTYISSYQLNWHGPTNGEEVNPCLNLCWLRDDIIERFSHPIKENVPLQDNYSIVIEIYGTIYGTRGAVISSTVKVNQLKNFRLVIRTRRVVTFCSDCSTIISRTHPDLETPDQPSVKDIFTFDIATDLRTGTGKGELWGRLASWRIVQSVRNDLGLAGRGMVENQVEPGWTARNPWKFRLPRSLKMSAFRGFSREKDRNRQPSVAASELCARATSMVHGQIRFDSALFAACRRQGYKAAFQNI</sequence>
<evidence type="ECO:0000313" key="1">
    <source>
        <dbReference type="EMBL" id="OAD62839.1"/>
    </source>
</evidence>
<accession>A0A310SVK1</accession>
<dbReference type="EMBL" id="KQ759796">
    <property type="protein sequence ID" value="OAD62839.1"/>
    <property type="molecule type" value="Genomic_DNA"/>
</dbReference>
<dbReference type="Proteomes" id="UP000250275">
    <property type="component" value="Unassembled WGS sequence"/>
</dbReference>
<keyword evidence="2" id="KW-1185">Reference proteome</keyword>
<organism evidence="1 2">
    <name type="scientific">Eufriesea mexicana</name>
    <dbReference type="NCBI Taxonomy" id="516756"/>
    <lineage>
        <taxon>Eukaryota</taxon>
        <taxon>Metazoa</taxon>
        <taxon>Ecdysozoa</taxon>
        <taxon>Arthropoda</taxon>
        <taxon>Hexapoda</taxon>
        <taxon>Insecta</taxon>
        <taxon>Pterygota</taxon>
        <taxon>Neoptera</taxon>
        <taxon>Endopterygota</taxon>
        <taxon>Hymenoptera</taxon>
        <taxon>Apocrita</taxon>
        <taxon>Aculeata</taxon>
        <taxon>Apoidea</taxon>
        <taxon>Anthophila</taxon>
        <taxon>Apidae</taxon>
        <taxon>Eufriesea</taxon>
    </lineage>
</organism>
<gene>
    <name evidence="1" type="ORF">WN48_07089</name>
</gene>
<evidence type="ECO:0000313" key="2">
    <source>
        <dbReference type="Proteomes" id="UP000250275"/>
    </source>
</evidence>
<name>A0A310SVK1_9HYME</name>
<dbReference type="AlphaFoldDB" id="A0A310SVK1"/>